<dbReference type="RefSeq" id="WP_121065917.1">
    <property type="nucleotide sequence ID" value="NZ_RBIQ01000008.1"/>
</dbReference>
<sequence length="190" mass="21945">MYSKKIVITGGPGTGKTSVINALENEGFYCFHEIIRTMTLEAKKELDESSLASNPLAFVKDPNAFNNMLFNGRLEQFIEANSRKENVLFFDRGVPDVLAYMDYFKQEYPENYIRTCEDYKYSKIFILPPWKEIYVSDNERLENFEEAVEIHNHLEKTYTSFGYTTITVPTGTVADRVSFIKKKIDSANKP</sequence>
<accession>A0A495E7D7</accession>
<dbReference type="Proteomes" id="UP000269412">
    <property type="component" value="Unassembled WGS sequence"/>
</dbReference>
<dbReference type="Pfam" id="PF13521">
    <property type="entry name" value="AAA_28"/>
    <property type="match status" value="1"/>
</dbReference>
<evidence type="ECO:0000259" key="1">
    <source>
        <dbReference type="Pfam" id="PF13521"/>
    </source>
</evidence>
<dbReference type="InterPro" id="IPR027417">
    <property type="entry name" value="P-loop_NTPase"/>
</dbReference>
<evidence type="ECO:0000313" key="3">
    <source>
        <dbReference type="Proteomes" id="UP000269412"/>
    </source>
</evidence>
<dbReference type="OrthoDB" id="5638848at2"/>
<reference evidence="2 3" key="1">
    <citation type="submission" date="2018-10" db="EMBL/GenBank/DDBJ databases">
        <title>Genomic Encyclopedia of Archaeal and Bacterial Type Strains, Phase II (KMG-II): from individual species to whole genera.</title>
        <authorList>
            <person name="Goeker M."/>
        </authorList>
    </citation>
    <scope>NUCLEOTIDE SEQUENCE [LARGE SCALE GENOMIC DNA]</scope>
    <source>
        <strain evidence="2 3">DSM 25230</strain>
    </source>
</reference>
<keyword evidence="3" id="KW-1185">Reference proteome</keyword>
<organism evidence="2 3">
    <name type="scientific">Maribacter vaceletii</name>
    <dbReference type="NCBI Taxonomy" id="1206816"/>
    <lineage>
        <taxon>Bacteria</taxon>
        <taxon>Pseudomonadati</taxon>
        <taxon>Bacteroidota</taxon>
        <taxon>Flavobacteriia</taxon>
        <taxon>Flavobacteriales</taxon>
        <taxon>Flavobacteriaceae</taxon>
        <taxon>Maribacter</taxon>
    </lineage>
</organism>
<dbReference type="InterPro" id="IPR038727">
    <property type="entry name" value="NadR/Ttd14_AAA_dom"/>
</dbReference>
<feature type="domain" description="NadR/Ttd14 AAA" evidence="1">
    <location>
        <begin position="5"/>
        <end position="176"/>
    </location>
</feature>
<gene>
    <name evidence="2" type="ORF">CLV91_1549</name>
</gene>
<dbReference type="EMBL" id="RBIQ01000008">
    <property type="protein sequence ID" value="RKR12840.1"/>
    <property type="molecule type" value="Genomic_DNA"/>
</dbReference>
<name>A0A495E7D7_9FLAO</name>
<comment type="caution">
    <text evidence="2">The sequence shown here is derived from an EMBL/GenBank/DDBJ whole genome shotgun (WGS) entry which is preliminary data.</text>
</comment>
<dbReference type="AlphaFoldDB" id="A0A495E7D7"/>
<evidence type="ECO:0000313" key="2">
    <source>
        <dbReference type="EMBL" id="RKR12840.1"/>
    </source>
</evidence>
<dbReference type="Gene3D" id="3.40.50.300">
    <property type="entry name" value="P-loop containing nucleotide triphosphate hydrolases"/>
    <property type="match status" value="1"/>
</dbReference>
<protein>
    <submittedName>
        <fullName evidence="2">Putative ATPase</fullName>
    </submittedName>
</protein>
<proteinExistence type="predicted"/>
<dbReference type="SUPFAM" id="SSF52540">
    <property type="entry name" value="P-loop containing nucleoside triphosphate hydrolases"/>
    <property type="match status" value="1"/>
</dbReference>